<reference evidence="1 2" key="1">
    <citation type="journal article" date="2015" name="Fungal Genet. Biol.">
        <title>Evolution of novel wood decay mechanisms in Agaricales revealed by the genome sequences of Fistulina hepatica and Cylindrobasidium torrendii.</title>
        <authorList>
            <person name="Floudas D."/>
            <person name="Held B.W."/>
            <person name="Riley R."/>
            <person name="Nagy L.G."/>
            <person name="Koehler G."/>
            <person name="Ransdell A.S."/>
            <person name="Younus H."/>
            <person name="Chow J."/>
            <person name="Chiniquy J."/>
            <person name="Lipzen A."/>
            <person name="Tritt A."/>
            <person name="Sun H."/>
            <person name="Haridas S."/>
            <person name="LaButti K."/>
            <person name="Ohm R.A."/>
            <person name="Kues U."/>
            <person name="Blanchette R.A."/>
            <person name="Grigoriev I.V."/>
            <person name="Minto R.E."/>
            <person name="Hibbett D.S."/>
        </authorList>
    </citation>
    <scope>NUCLEOTIDE SEQUENCE [LARGE SCALE GENOMIC DNA]</scope>
    <source>
        <strain evidence="1 2">ATCC 64428</strain>
    </source>
</reference>
<sequence length="168" mass="18833">SQHKSMLTELLELDVSRDVIQYVIDCTIDAVDFALGRASTSSRGRTPCRSPAKIDFINFVTRIVTRAEVTISVLLGALVYISRVRPYLRIHLEDWAYERVLLGALVCASKYLNDSSPKNAHWAIYTGVFGMRDVGLVEREFLTVLDFDMAISEADLVALHHQLFAATV</sequence>
<dbReference type="SUPFAM" id="SSF47954">
    <property type="entry name" value="Cyclin-like"/>
    <property type="match status" value="1"/>
</dbReference>
<proteinExistence type="predicted"/>
<keyword evidence="2" id="KW-1185">Reference proteome</keyword>
<dbReference type="PANTHER" id="PTHR15615:SF10">
    <property type="entry name" value="PHO85 CYCLIN-2-RELATED"/>
    <property type="match status" value="1"/>
</dbReference>
<evidence type="ECO:0000313" key="2">
    <source>
        <dbReference type="Proteomes" id="UP000054144"/>
    </source>
</evidence>
<dbReference type="Proteomes" id="UP000054144">
    <property type="component" value="Unassembled WGS sequence"/>
</dbReference>
<dbReference type="GO" id="GO:0000307">
    <property type="term" value="C:cyclin-dependent protein kinase holoenzyme complex"/>
    <property type="evidence" value="ECO:0007669"/>
    <property type="project" value="TreeGrafter"/>
</dbReference>
<dbReference type="InterPro" id="IPR013922">
    <property type="entry name" value="Cyclin_PHO80-like"/>
</dbReference>
<name>A0A0D7A229_9AGAR</name>
<dbReference type="GO" id="GO:0019901">
    <property type="term" value="F:protein kinase binding"/>
    <property type="evidence" value="ECO:0007669"/>
    <property type="project" value="InterPro"/>
</dbReference>
<protein>
    <recommendedName>
        <fullName evidence="3">Cyclin N-terminal domain-containing protein</fullName>
    </recommendedName>
</protein>
<dbReference type="GO" id="GO:0016538">
    <property type="term" value="F:cyclin-dependent protein serine/threonine kinase regulator activity"/>
    <property type="evidence" value="ECO:0007669"/>
    <property type="project" value="TreeGrafter"/>
</dbReference>
<evidence type="ECO:0000313" key="1">
    <source>
        <dbReference type="EMBL" id="KIY45092.1"/>
    </source>
</evidence>
<dbReference type="PANTHER" id="PTHR15615">
    <property type="match status" value="1"/>
</dbReference>
<evidence type="ECO:0008006" key="3">
    <source>
        <dbReference type="Google" id="ProtNLM"/>
    </source>
</evidence>
<organism evidence="1 2">
    <name type="scientific">Fistulina hepatica ATCC 64428</name>
    <dbReference type="NCBI Taxonomy" id="1128425"/>
    <lineage>
        <taxon>Eukaryota</taxon>
        <taxon>Fungi</taxon>
        <taxon>Dikarya</taxon>
        <taxon>Basidiomycota</taxon>
        <taxon>Agaricomycotina</taxon>
        <taxon>Agaricomycetes</taxon>
        <taxon>Agaricomycetidae</taxon>
        <taxon>Agaricales</taxon>
        <taxon>Fistulinaceae</taxon>
        <taxon>Fistulina</taxon>
    </lineage>
</organism>
<dbReference type="InterPro" id="IPR036915">
    <property type="entry name" value="Cyclin-like_sf"/>
</dbReference>
<feature type="non-terminal residue" evidence="1">
    <location>
        <position position="1"/>
    </location>
</feature>
<dbReference type="AlphaFoldDB" id="A0A0D7A229"/>
<accession>A0A0D7A229</accession>
<feature type="non-terminal residue" evidence="1">
    <location>
        <position position="168"/>
    </location>
</feature>
<dbReference type="Gene3D" id="1.10.472.10">
    <property type="entry name" value="Cyclin-like"/>
    <property type="match status" value="1"/>
</dbReference>
<gene>
    <name evidence="1" type="ORF">FISHEDRAFT_20572</name>
</gene>
<dbReference type="OrthoDB" id="10250320at2759"/>
<dbReference type="GO" id="GO:0005634">
    <property type="term" value="C:nucleus"/>
    <property type="evidence" value="ECO:0007669"/>
    <property type="project" value="TreeGrafter"/>
</dbReference>
<dbReference type="CDD" id="cd20557">
    <property type="entry name" value="CYCLIN_ScPCL1-like"/>
    <property type="match status" value="1"/>
</dbReference>
<dbReference type="Pfam" id="PF08613">
    <property type="entry name" value="Cyclin"/>
    <property type="match status" value="1"/>
</dbReference>
<dbReference type="EMBL" id="KN882062">
    <property type="protein sequence ID" value="KIY45092.1"/>
    <property type="molecule type" value="Genomic_DNA"/>
</dbReference>